<proteinExistence type="inferred from homology"/>
<keyword evidence="7 9" id="KW-0408">Iron</keyword>
<dbReference type="PANTHER" id="PTHR46300:SF7">
    <property type="entry name" value="P450, PUTATIVE (EUROFUNG)-RELATED"/>
    <property type="match status" value="1"/>
</dbReference>
<evidence type="ECO:0000256" key="3">
    <source>
        <dbReference type="ARBA" id="ARBA00010617"/>
    </source>
</evidence>
<evidence type="ECO:0000313" key="11">
    <source>
        <dbReference type="EMBL" id="PBK61459.1"/>
    </source>
</evidence>
<keyword evidence="8 10" id="KW-0503">Monooxygenase</keyword>
<keyword evidence="12" id="KW-1185">Reference proteome</keyword>
<dbReference type="PROSITE" id="PS00086">
    <property type="entry name" value="CYTOCHROME_P450"/>
    <property type="match status" value="1"/>
</dbReference>
<dbReference type="CDD" id="cd11065">
    <property type="entry name" value="CYP64-like"/>
    <property type="match status" value="1"/>
</dbReference>
<protein>
    <submittedName>
        <fullName evidence="11">Cytochrome P450</fullName>
    </submittedName>
</protein>
<dbReference type="PRINTS" id="PR00385">
    <property type="entry name" value="P450"/>
</dbReference>
<dbReference type="STRING" id="1076256.A0A2H3ARQ1"/>
<dbReference type="InterPro" id="IPR017972">
    <property type="entry name" value="Cyt_P450_CS"/>
</dbReference>
<comment type="cofactor">
    <cofactor evidence="1 9">
        <name>heme</name>
        <dbReference type="ChEBI" id="CHEBI:30413"/>
    </cofactor>
</comment>
<evidence type="ECO:0000256" key="8">
    <source>
        <dbReference type="ARBA" id="ARBA00023033"/>
    </source>
</evidence>
<feature type="binding site" description="axial binding residue" evidence="9">
    <location>
        <position position="439"/>
    </location>
    <ligand>
        <name>heme</name>
        <dbReference type="ChEBI" id="CHEBI:30413"/>
    </ligand>
    <ligandPart>
        <name>Fe</name>
        <dbReference type="ChEBI" id="CHEBI:18248"/>
    </ligandPart>
</feature>
<dbReference type="Gene3D" id="1.10.630.10">
    <property type="entry name" value="Cytochrome P450"/>
    <property type="match status" value="1"/>
</dbReference>
<keyword evidence="5 9" id="KW-0479">Metal-binding</keyword>
<dbReference type="GO" id="GO:0004497">
    <property type="term" value="F:monooxygenase activity"/>
    <property type="evidence" value="ECO:0007669"/>
    <property type="project" value="UniProtKB-KW"/>
</dbReference>
<evidence type="ECO:0000256" key="10">
    <source>
        <dbReference type="RuleBase" id="RU000461"/>
    </source>
</evidence>
<name>A0A2H3ARQ1_9AGAR</name>
<dbReference type="InterPro" id="IPR036396">
    <property type="entry name" value="Cyt_P450_sf"/>
</dbReference>
<accession>A0A2H3ARQ1</accession>
<dbReference type="EMBL" id="KZ293475">
    <property type="protein sequence ID" value="PBK61459.1"/>
    <property type="molecule type" value="Genomic_DNA"/>
</dbReference>
<dbReference type="Proteomes" id="UP000218334">
    <property type="component" value="Unassembled WGS sequence"/>
</dbReference>
<dbReference type="InterPro" id="IPR050364">
    <property type="entry name" value="Cytochrome_P450_fung"/>
</dbReference>
<evidence type="ECO:0000256" key="1">
    <source>
        <dbReference type="ARBA" id="ARBA00001971"/>
    </source>
</evidence>
<dbReference type="SUPFAM" id="SSF48264">
    <property type="entry name" value="Cytochrome P450"/>
    <property type="match status" value="1"/>
</dbReference>
<gene>
    <name evidence="11" type="ORF">ARMSODRAFT_896725</name>
</gene>
<dbReference type="AlphaFoldDB" id="A0A2H3ARQ1"/>
<dbReference type="Pfam" id="PF00067">
    <property type="entry name" value="p450"/>
    <property type="match status" value="1"/>
</dbReference>
<dbReference type="PRINTS" id="PR00463">
    <property type="entry name" value="EP450I"/>
</dbReference>
<comment type="pathway">
    <text evidence="2">Secondary metabolite biosynthesis.</text>
</comment>
<dbReference type="GO" id="GO:0020037">
    <property type="term" value="F:heme binding"/>
    <property type="evidence" value="ECO:0007669"/>
    <property type="project" value="InterPro"/>
</dbReference>
<keyword evidence="6 10" id="KW-0560">Oxidoreductase</keyword>
<sequence>MAYLDILASLISISLAVLLYLRRSQSWQLPLPPGPKKRFLTGNLEDMPTSFEWETYYKWGKEHNSDIIHLDVVGTSVIVLNSLDATSDLLDKRSSIYSSRARLLMVRELMGWDFLVGLMPYGMPRVHRRLFQQTLNARAALRFRPQVLNAAREVLRRLLDRPEDFMTHLRYMAARVIMSITYGIDTLPEGDPFVTAAEDALHTIAMAARPGAFLVDSLPFLKYVPAWFPGAGFQRKASEWKVLARRMVDMPYEKAIRLIADDSYRPSFTSSNLGRIGPEQDVASQQRAVKNAAGTMYAAGSDTTVSAIATFILGILLNPEAQRKGQAEVDGVLNHERLPTFDDEESMPYVTAIVKEVLRWKNVTPIAIPHLLEVDDVYRGYRLPAGSVVVPNTWAILHDEVAYPDPFSFNPDRFMKDGRLDLAVKDPAIAAFGFGRRICPGRHMAYASVWITVASILAAFEITKAVDADGMVIEPNDKIRPGLVCIPEAFKCSIKPRSKETEVLICSSEQ</sequence>
<evidence type="ECO:0000256" key="9">
    <source>
        <dbReference type="PIRSR" id="PIRSR602401-1"/>
    </source>
</evidence>
<organism evidence="11 12">
    <name type="scientific">Armillaria solidipes</name>
    <dbReference type="NCBI Taxonomy" id="1076256"/>
    <lineage>
        <taxon>Eukaryota</taxon>
        <taxon>Fungi</taxon>
        <taxon>Dikarya</taxon>
        <taxon>Basidiomycota</taxon>
        <taxon>Agaricomycotina</taxon>
        <taxon>Agaricomycetes</taxon>
        <taxon>Agaricomycetidae</taxon>
        <taxon>Agaricales</taxon>
        <taxon>Marasmiineae</taxon>
        <taxon>Physalacriaceae</taxon>
        <taxon>Armillaria</taxon>
    </lineage>
</organism>
<reference evidence="12" key="1">
    <citation type="journal article" date="2017" name="Nat. Ecol. Evol.">
        <title>Genome expansion and lineage-specific genetic innovations in the forest pathogenic fungi Armillaria.</title>
        <authorList>
            <person name="Sipos G."/>
            <person name="Prasanna A.N."/>
            <person name="Walter M.C."/>
            <person name="O'Connor E."/>
            <person name="Balint B."/>
            <person name="Krizsan K."/>
            <person name="Kiss B."/>
            <person name="Hess J."/>
            <person name="Varga T."/>
            <person name="Slot J."/>
            <person name="Riley R."/>
            <person name="Boka B."/>
            <person name="Rigling D."/>
            <person name="Barry K."/>
            <person name="Lee J."/>
            <person name="Mihaltcheva S."/>
            <person name="LaButti K."/>
            <person name="Lipzen A."/>
            <person name="Waldron R."/>
            <person name="Moloney N.M."/>
            <person name="Sperisen C."/>
            <person name="Kredics L."/>
            <person name="Vagvoelgyi C."/>
            <person name="Patrignani A."/>
            <person name="Fitzpatrick D."/>
            <person name="Nagy I."/>
            <person name="Doyle S."/>
            <person name="Anderson J.B."/>
            <person name="Grigoriev I.V."/>
            <person name="Gueldener U."/>
            <person name="Muensterkoetter M."/>
            <person name="Nagy L.G."/>
        </authorList>
    </citation>
    <scope>NUCLEOTIDE SEQUENCE [LARGE SCALE GENOMIC DNA]</scope>
    <source>
        <strain evidence="12">28-4</strain>
    </source>
</reference>
<dbReference type="InterPro" id="IPR001128">
    <property type="entry name" value="Cyt_P450"/>
</dbReference>
<dbReference type="PANTHER" id="PTHR46300">
    <property type="entry name" value="P450, PUTATIVE (EUROFUNG)-RELATED-RELATED"/>
    <property type="match status" value="1"/>
</dbReference>
<dbReference type="InterPro" id="IPR002401">
    <property type="entry name" value="Cyt_P450_E_grp-I"/>
</dbReference>
<comment type="similarity">
    <text evidence="3 10">Belongs to the cytochrome P450 family.</text>
</comment>
<evidence type="ECO:0000313" key="12">
    <source>
        <dbReference type="Proteomes" id="UP000218334"/>
    </source>
</evidence>
<keyword evidence="4 9" id="KW-0349">Heme</keyword>
<dbReference type="GO" id="GO:0016705">
    <property type="term" value="F:oxidoreductase activity, acting on paired donors, with incorporation or reduction of molecular oxygen"/>
    <property type="evidence" value="ECO:0007669"/>
    <property type="project" value="InterPro"/>
</dbReference>
<evidence type="ECO:0000256" key="5">
    <source>
        <dbReference type="ARBA" id="ARBA00022723"/>
    </source>
</evidence>
<dbReference type="GO" id="GO:0005506">
    <property type="term" value="F:iron ion binding"/>
    <property type="evidence" value="ECO:0007669"/>
    <property type="project" value="InterPro"/>
</dbReference>
<evidence type="ECO:0000256" key="2">
    <source>
        <dbReference type="ARBA" id="ARBA00005179"/>
    </source>
</evidence>
<evidence type="ECO:0000256" key="4">
    <source>
        <dbReference type="ARBA" id="ARBA00022617"/>
    </source>
</evidence>
<evidence type="ECO:0000256" key="6">
    <source>
        <dbReference type="ARBA" id="ARBA00023002"/>
    </source>
</evidence>
<evidence type="ECO:0000256" key="7">
    <source>
        <dbReference type="ARBA" id="ARBA00023004"/>
    </source>
</evidence>